<comment type="caution">
    <text evidence="2">The sequence shown here is derived from an EMBL/GenBank/DDBJ whole genome shotgun (WGS) entry which is preliminary data.</text>
</comment>
<evidence type="ECO:0000256" key="1">
    <source>
        <dbReference type="SAM" id="MobiDB-lite"/>
    </source>
</evidence>
<dbReference type="AlphaFoldDB" id="A0A8S2FJF7"/>
<dbReference type="EMBL" id="CAJNOK010032442">
    <property type="protein sequence ID" value="CAF1484061.1"/>
    <property type="molecule type" value="Genomic_DNA"/>
</dbReference>
<dbReference type="EMBL" id="CAJOBA010054385">
    <property type="protein sequence ID" value="CAF4274178.1"/>
    <property type="molecule type" value="Genomic_DNA"/>
</dbReference>
<gene>
    <name evidence="2" type="ORF">OVA965_LOCUS36198</name>
    <name evidence="3" type="ORF">TMI583_LOCUS37201</name>
</gene>
<reference evidence="2" key="1">
    <citation type="submission" date="2021-02" db="EMBL/GenBank/DDBJ databases">
        <authorList>
            <person name="Nowell W R."/>
        </authorList>
    </citation>
    <scope>NUCLEOTIDE SEQUENCE</scope>
</reference>
<dbReference type="Proteomes" id="UP000682733">
    <property type="component" value="Unassembled WGS sequence"/>
</dbReference>
<organism evidence="2 4">
    <name type="scientific">Didymodactylos carnosus</name>
    <dbReference type="NCBI Taxonomy" id="1234261"/>
    <lineage>
        <taxon>Eukaryota</taxon>
        <taxon>Metazoa</taxon>
        <taxon>Spiralia</taxon>
        <taxon>Gnathifera</taxon>
        <taxon>Rotifera</taxon>
        <taxon>Eurotatoria</taxon>
        <taxon>Bdelloidea</taxon>
        <taxon>Philodinida</taxon>
        <taxon>Philodinidae</taxon>
        <taxon>Didymodactylos</taxon>
    </lineage>
</organism>
<sequence length="105" mass="11135">MIFFGSPTSGSGNGSSNTNSAIPQIPPTSTVSNQPQQLSSTMNTAENVSSTQGVPNAPSFSSEPISRTQEHSGGTQTLERPATRSPSKQKKEREKEQAFEPDLDP</sequence>
<feature type="compositionally biased region" description="Low complexity" evidence="1">
    <location>
        <begin position="1"/>
        <end position="20"/>
    </location>
</feature>
<accession>A0A8S2FJF7</accession>
<name>A0A8S2FJF7_9BILA</name>
<dbReference type="Proteomes" id="UP000677228">
    <property type="component" value="Unassembled WGS sequence"/>
</dbReference>
<feature type="region of interest" description="Disordered" evidence="1">
    <location>
        <begin position="1"/>
        <end position="105"/>
    </location>
</feature>
<evidence type="ECO:0000313" key="2">
    <source>
        <dbReference type="EMBL" id="CAF1484061.1"/>
    </source>
</evidence>
<protein>
    <submittedName>
        <fullName evidence="2">Uncharacterized protein</fullName>
    </submittedName>
</protein>
<feature type="compositionally biased region" description="Basic and acidic residues" evidence="1">
    <location>
        <begin position="89"/>
        <end position="98"/>
    </location>
</feature>
<proteinExistence type="predicted"/>
<evidence type="ECO:0000313" key="3">
    <source>
        <dbReference type="EMBL" id="CAF4274178.1"/>
    </source>
</evidence>
<feature type="compositionally biased region" description="Polar residues" evidence="1">
    <location>
        <begin position="27"/>
        <end position="78"/>
    </location>
</feature>
<evidence type="ECO:0000313" key="4">
    <source>
        <dbReference type="Proteomes" id="UP000677228"/>
    </source>
</evidence>